<dbReference type="InterPro" id="IPR050721">
    <property type="entry name" value="Trk_Ktr_HKT_K-transport"/>
</dbReference>
<reference evidence="3 4" key="1">
    <citation type="journal article" date="2015" name="Genome Announc.">
        <title>Expanding the biotechnology potential of lactobacilli through comparative genomics of 213 strains and associated genera.</title>
        <authorList>
            <person name="Sun Z."/>
            <person name="Harris H.M."/>
            <person name="McCann A."/>
            <person name="Guo C."/>
            <person name="Argimon S."/>
            <person name="Zhang W."/>
            <person name="Yang X."/>
            <person name="Jeffery I.B."/>
            <person name="Cooney J.C."/>
            <person name="Kagawa T.F."/>
            <person name="Liu W."/>
            <person name="Song Y."/>
            <person name="Salvetti E."/>
            <person name="Wrobel A."/>
            <person name="Rasinkangas P."/>
            <person name="Parkhill J."/>
            <person name="Rea M.C."/>
            <person name="O'Sullivan O."/>
            <person name="Ritari J."/>
            <person name="Douillard F.P."/>
            <person name="Paul Ross R."/>
            <person name="Yang R."/>
            <person name="Briner A.E."/>
            <person name="Felis G.E."/>
            <person name="de Vos W.M."/>
            <person name="Barrangou R."/>
            <person name="Klaenhammer T.R."/>
            <person name="Caufield P.W."/>
            <person name="Cui Y."/>
            <person name="Zhang H."/>
            <person name="O'Toole P.W."/>
        </authorList>
    </citation>
    <scope>NUCLEOTIDE SEQUENCE [LARGE SCALE GENOMIC DNA]</scope>
    <source>
        <strain evidence="3 4">DSM 21775</strain>
    </source>
</reference>
<evidence type="ECO:0000259" key="1">
    <source>
        <dbReference type="PROSITE" id="PS51201"/>
    </source>
</evidence>
<dbReference type="InterPro" id="IPR036291">
    <property type="entry name" value="NAD(P)-bd_dom_sf"/>
</dbReference>
<proteinExistence type="predicted"/>
<dbReference type="AlphaFoldDB" id="A0A0R2DGB6"/>
<dbReference type="Gene3D" id="3.30.70.1450">
    <property type="entry name" value="Regulator of K+ conductance, C-terminal domain"/>
    <property type="match status" value="1"/>
</dbReference>
<dbReference type="Pfam" id="PF02254">
    <property type="entry name" value="TrkA_N"/>
    <property type="match status" value="1"/>
</dbReference>
<dbReference type="GO" id="GO:0006813">
    <property type="term" value="P:potassium ion transport"/>
    <property type="evidence" value="ECO:0007669"/>
    <property type="project" value="InterPro"/>
</dbReference>
<organism evidence="3 4">
    <name type="scientific">Levilactobacillus senmaizukei DSM 21775 = NBRC 103853</name>
    <dbReference type="NCBI Taxonomy" id="1423803"/>
    <lineage>
        <taxon>Bacteria</taxon>
        <taxon>Bacillati</taxon>
        <taxon>Bacillota</taxon>
        <taxon>Bacilli</taxon>
        <taxon>Lactobacillales</taxon>
        <taxon>Lactobacillaceae</taxon>
        <taxon>Levilactobacillus</taxon>
    </lineage>
</organism>
<sequence>MKKSFAVLGLGRFGQSVVQTLAKMKQDVLAVDVREEPVNEMMEIATQTLIADTRDENVLKGLNIDTFDYVIIGIGNNMEASILTTMLTKELGAKKVIAKAETSDHGRVLERVGADQVIFPERDMGKGVVRKLLSNHILKFIDLSDDYTLAELEITDPHFVDQSLVDLALRQRFDLTVIAIQHGHDINISPEPTVIIQQHDILTVVGPVKGVAALDETLKA</sequence>
<dbReference type="SUPFAM" id="SSF116726">
    <property type="entry name" value="TrkA C-terminal domain-like"/>
    <property type="match status" value="1"/>
</dbReference>
<accession>A0A0R2DGB6</accession>
<dbReference type="EMBL" id="AYZH01000002">
    <property type="protein sequence ID" value="KRN03105.1"/>
    <property type="molecule type" value="Genomic_DNA"/>
</dbReference>
<dbReference type="PANTHER" id="PTHR43833">
    <property type="entry name" value="POTASSIUM CHANNEL PROTEIN 2-RELATED-RELATED"/>
    <property type="match status" value="1"/>
</dbReference>
<keyword evidence="4" id="KW-1185">Reference proteome</keyword>
<dbReference type="PATRIC" id="fig|1423803.3.peg.857"/>
<dbReference type="Proteomes" id="UP000051589">
    <property type="component" value="Unassembled WGS sequence"/>
</dbReference>
<dbReference type="RefSeq" id="WP_061776045.1">
    <property type="nucleotide sequence ID" value="NZ_AYZH01000002.1"/>
</dbReference>
<dbReference type="InterPro" id="IPR003148">
    <property type="entry name" value="RCK_N"/>
</dbReference>
<evidence type="ECO:0000259" key="2">
    <source>
        <dbReference type="PROSITE" id="PS51202"/>
    </source>
</evidence>
<evidence type="ECO:0000313" key="4">
    <source>
        <dbReference type="Proteomes" id="UP000051589"/>
    </source>
</evidence>
<feature type="domain" description="RCK N-terminal" evidence="1">
    <location>
        <begin position="2"/>
        <end position="119"/>
    </location>
</feature>
<dbReference type="GO" id="GO:0008324">
    <property type="term" value="F:monoatomic cation transmembrane transporter activity"/>
    <property type="evidence" value="ECO:0007669"/>
    <property type="project" value="InterPro"/>
</dbReference>
<evidence type="ECO:0000313" key="3">
    <source>
        <dbReference type="EMBL" id="KRN03105.1"/>
    </source>
</evidence>
<dbReference type="InterPro" id="IPR006037">
    <property type="entry name" value="RCK_C"/>
</dbReference>
<dbReference type="PANTHER" id="PTHR43833:SF7">
    <property type="entry name" value="KTR SYSTEM POTASSIUM UPTAKE PROTEIN C"/>
    <property type="match status" value="1"/>
</dbReference>
<feature type="domain" description="RCK C-terminal" evidence="2">
    <location>
        <begin position="135"/>
        <end position="220"/>
    </location>
</feature>
<dbReference type="PROSITE" id="PS51202">
    <property type="entry name" value="RCK_C"/>
    <property type="match status" value="1"/>
</dbReference>
<dbReference type="Gene3D" id="3.40.50.720">
    <property type="entry name" value="NAD(P)-binding Rossmann-like Domain"/>
    <property type="match status" value="1"/>
</dbReference>
<comment type="caution">
    <text evidence="3">The sequence shown here is derived from an EMBL/GenBank/DDBJ whole genome shotgun (WGS) entry which is preliminary data.</text>
</comment>
<dbReference type="SUPFAM" id="SSF51735">
    <property type="entry name" value="NAD(P)-binding Rossmann-fold domains"/>
    <property type="match status" value="1"/>
</dbReference>
<dbReference type="STRING" id="1423803.FD13_GL000860"/>
<dbReference type="Pfam" id="PF02080">
    <property type="entry name" value="TrkA_C"/>
    <property type="match status" value="1"/>
</dbReference>
<protein>
    <submittedName>
        <fullName evidence="3">K+ transport system, NAD-binding component</fullName>
    </submittedName>
</protein>
<dbReference type="InterPro" id="IPR036721">
    <property type="entry name" value="RCK_C_sf"/>
</dbReference>
<dbReference type="OrthoDB" id="9776294at2"/>
<dbReference type="PROSITE" id="PS51201">
    <property type="entry name" value="RCK_N"/>
    <property type="match status" value="1"/>
</dbReference>
<gene>
    <name evidence="3" type="ORF">FD13_GL000860</name>
</gene>
<name>A0A0R2DGB6_9LACO</name>